<dbReference type="SUPFAM" id="SSF46785">
    <property type="entry name" value="Winged helix' DNA-binding domain"/>
    <property type="match status" value="1"/>
</dbReference>
<sequence>MSIATEQPLAIGKCHCGALRRAARRMSQFYDGKLAPVGLRSTQFSMLALLQQLEEVSVNELARHIGLDRTTAGKNLRPLERDGLIAIGPSATDGRSRVIALTPEGAARLLAAAPLWREAQRQFEASNGPGTVATLRETLAKLSIGA</sequence>
<dbReference type="RefSeq" id="WP_188610190.1">
    <property type="nucleotide sequence ID" value="NZ_BMGG01000005.1"/>
</dbReference>
<evidence type="ECO:0000259" key="4">
    <source>
        <dbReference type="PROSITE" id="PS50995"/>
    </source>
</evidence>
<keyword evidence="1" id="KW-0805">Transcription regulation</keyword>
<dbReference type="SMART" id="SM00347">
    <property type="entry name" value="HTH_MARR"/>
    <property type="match status" value="1"/>
</dbReference>
<evidence type="ECO:0000256" key="2">
    <source>
        <dbReference type="ARBA" id="ARBA00023125"/>
    </source>
</evidence>
<keyword evidence="6" id="KW-1185">Reference proteome</keyword>
<evidence type="ECO:0000313" key="5">
    <source>
        <dbReference type="EMBL" id="GGC71304.1"/>
    </source>
</evidence>
<evidence type="ECO:0000256" key="3">
    <source>
        <dbReference type="ARBA" id="ARBA00023163"/>
    </source>
</evidence>
<dbReference type="InterPro" id="IPR023187">
    <property type="entry name" value="Tscrpt_reg_MarR-type_CS"/>
</dbReference>
<dbReference type="AlphaFoldDB" id="A0A916XG92"/>
<evidence type="ECO:0000256" key="1">
    <source>
        <dbReference type="ARBA" id="ARBA00023015"/>
    </source>
</evidence>
<dbReference type="Proteomes" id="UP000637002">
    <property type="component" value="Unassembled WGS sequence"/>
</dbReference>
<dbReference type="Gene3D" id="1.10.10.10">
    <property type="entry name" value="Winged helix-like DNA-binding domain superfamily/Winged helix DNA-binding domain"/>
    <property type="match status" value="1"/>
</dbReference>
<accession>A0A916XG92</accession>
<evidence type="ECO:0000313" key="6">
    <source>
        <dbReference type="Proteomes" id="UP000637002"/>
    </source>
</evidence>
<reference evidence="5" key="2">
    <citation type="submission" date="2020-09" db="EMBL/GenBank/DDBJ databases">
        <authorList>
            <person name="Sun Q."/>
            <person name="Zhou Y."/>
        </authorList>
    </citation>
    <scope>NUCLEOTIDE SEQUENCE</scope>
    <source>
        <strain evidence="5">CGMCC 1.12919</strain>
    </source>
</reference>
<comment type="caution">
    <text evidence="5">The sequence shown here is derived from an EMBL/GenBank/DDBJ whole genome shotgun (WGS) entry which is preliminary data.</text>
</comment>
<organism evidence="5 6">
    <name type="scientific">Chelatococcus reniformis</name>
    <dbReference type="NCBI Taxonomy" id="1494448"/>
    <lineage>
        <taxon>Bacteria</taxon>
        <taxon>Pseudomonadati</taxon>
        <taxon>Pseudomonadota</taxon>
        <taxon>Alphaproteobacteria</taxon>
        <taxon>Hyphomicrobiales</taxon>
        <taxon>Chelatococcaceae</taxon>
        <taxon>Chelatococcus</taxon>
    </lineage>
</organism>
<keyword evidence="3" id="KW-0804">Transcription</keyword>
<dbReference type="PANTHER" id="PTHR33164:SF105">
    <property type="entry name" value="TRANSCRIPTIONAL REPRESSOR PROTEIN-RELATED"/>
    <property type="match status" value="1"/>
</dbReference>
<reference evidence="5" key="1">
    <citation type="journal article" date="2014" name="Int. J. Syst. Evol. Microbiol.">
        <title>Complete genome sequence of Corynebacterium casei LMG S-19264T (=DSM 44701T), isolated from a smear-ripened cheese.</title>
        <authorList>
            <consortium name="US DOE Joint Genome Institute (JGI-PGF)"/>
            <person name="Walter F."/>
            <person name="Albersmeier A."/>
            <person name="Kalinowski J."/>
            <person name="Ruckert C."/>
        </authorList>
    </citation>
    <scope>NUCLEOTIDE SEQUENCE</scope>
    <source>
        <strain evidence="5">CGMCC 1.12919</strain>
    </source>
</reference>
<dbReference type="GO" id="GO:0003677">
    <property type="term" value="F:DNA binding"/>
    <property type="evidence" value="ECO:0007669"/>
    <property type="project" value="UniProtKB-KW"/>
</dbReference>
<dbReference type="InterPro" id="IPR039422">
    <property type="entry name" value="MarR/SlyA-like"/>
</dbReference>
<dbReference type="PROSITE" id="PS01117">
    <property type="entry name" value="HTH_MARR_1"/>
    <property type="match status" value="1"/>
</dbReference>
<name>A0A916XG92_9HYPH</name>
<proteinExistence type="predicted"/>
<dbReference type="InterPro" id="IPR000835">
    <property type="entry name" value="HTH_MarR-typ"/>
</dbReference>
<dbReference type="EMBL" id="BMGG01000005">
    <property type="protein sequence ID" value="GGC71304.1"/>
    <property type="molecule type" value="Genomic_DNA"/>
</dbReference>
<dbReference type="PROSITE" id="PS50995">
    <property type="entry name" value="HTH_MARR_2"/>
    <property type="match status" value="1"/>
</dbReference>
<dbReference type="PANTHER" id="PTHR33164">
    <property type="entry name" value="TRANSCRIPTIONAL REGULATOR, MARR FAMILY"/>
    <property type="match status" value="1"/>
</dbReference>
<dbReference type="InterPro" id="IPR011991">
    <property type="entry name" value="ArsR-like_HTH"/>
</dbReference>
<dbReference type="GO" id="GO:0006950">
    <property type="term" value="P:response to stress"/>
    <property type="evidence" value="ECO:0007669"/>
    <property type="project" value="TreeGrafter"/>
</dbReference>
<dbReference type="InterPro" id="IPR036390">
    <property type="entry name" value="WH_DNA-bd_sf"/>
</dbReference>
<dbReference type="GO" id="GO:0003700">
    <property type="term" value="F:DNA-binding transcription factor activity"/>
    <property type="evidence" value="ECO:0007669"/>
    <property type="project" value="InterPro"/>
</dbReference>
<dbReference type="Pfam" id="PF12802">
    <property type="entry name" value="MarR_2"/>
    <property type="match status" value="1"/>
</dbReference>
<gene>
    <name evidence="5" type="ORF">GCM10010994_32260</name>
</gene>
<protein>
    <submittedName>
        <fullName evidence="5">Transcriptional regulator</fullName>
    </submittedName>
</protein>
<dbReference type="CDD" id="cd00090">
    <property type="entry name" value="HTH_ARSR"/>
    <property type="match status" value="1"/>
</dbReference>
<dbReference type="InterPro" id="IPR036388">
    <property type="entry name" value="WH-like_DNA-bd_sf"/>
</dbReference>
<feature type="domain" description="HTH marR-type" evidence="4">
    <location>
        <begin position="12"/>
        <end position="144"/>
    </location>
</feature>
<keyword evidence="2" id="KW-0238">DNA-binding</keyword>